<dbReference type="PANTHER" id="PTHR46797:SF2">
    <property type="entry name" value="TRANSCRIPTIONAL REGULATOR"/>
    <property type="match status" value="1"/>
</dbReference>
<dbReference type="SUPFAM" id="SSF51182">
    <property type="entry name" value="RmlC-like cupins"/>
    <property type="match status" value="1"/>
</dbReference>
<dbReference type="GO" id="GO:0003677">
    <property type="term" value="F:DNA binding"/>
    <property type="evidence" value="ECO:0007669"/>
    <property type="project" value="UniProtKB-KW"/>
</dbReference>
<comment type="caution">
    <text evidence="3">The sequence shown here is derived from an EMBL/GenBank/DDBJ whole genome shotgun (WGS) entry which is preliminary data.</text>
</comment>
<dbReference type="Pfam" id="PF07883">
    <property type="entry name" value="Cupin_2"/>
    <property type="match status" value="1"/>
</dbReference>
<dbReference type="CDD" id="cd00093">
    <property type="entry name" value="HTH_XRE"/>
    <property type="match status" value="1"/>
</dbReference>
<dbReference type="Proteomes" id="UP000886198">
    <property type="component" value="Unassembled WGS sequence"/>
</dbReference>
<dbReference type="InterPro" id="IPR010982">
    <property type="entry name" value="Lambda_DNA-bd_dom_sf"/>
</dbReference>
<dbReference type="EMBL" id="DSBT01000182">
    <property type="protein sequence ID" value="HDP77893.1"/>
    <property type="molecule type" value="Genomic_DNA"/>
</dbReference>
<dbReference type="SMART" id="SM00530">
    <property type="entry name" value="HTH_XRE"/>
    <property type="match status" value="1"/>
</dbReference>
<dbReference type="InterPro" id="IPR014710">
    <property type="entry name" value="RmlC-like_jellyroll"/>
</dbReference>
<evidence type="ECO:0000313" key="3">
    <source>
        <dbReference type="EMBL" id="HDP77893.1"/>
    </source>
</evidence>
<dbReference type="InterPro" id="IPR050807">
    <property type="entry name" value="TransReg_Diox_bact_type"/>
</dbReference>
<evidence type="ECO:0000256" key="1">
    <source>
        <dbReference type="ARBA" id="ARBA00023125"/>
    </source>
</evidence>
<evidence type="ECO:0000259" key="2">
    <source>
        <dbReference type="PROSITE" id="PS50943"/>
    </source>
</evidence>
<accession>A0A7C1CYV2</accession>
<protein>
    <submittedName>
        <fullName evidence="3">Helix-turn-helix domain-containing protein</fullName>
    </submittedName>
</protein>
<dbReference type="AlphaFoldDB" id="A0A7C1CYV2"/>
<dbReference type="GO" id="GO:0003700">
    <property type="term" value="F:DNA-binding transcription factor activity"/>
    <property type="evidence" value="ECO:0007669"/>
    <property type="project" value="TreeGrafter"/>
</dbReference>
<reference evidence="3" key="1">
    <citation type="journal article" date="2020" name="mSystems">
        <title>Genome- and Community-Level Interaction Insights into Carbon Utilization and Element Cycling Functions of Hydrothermarchaeota in Hydrothermal Sediment.</title>
        <authorList>
            <person name="Zhou Z."/>
            <person name="Liu Y."/>
            <person name="Xu W."/>
            <person name="Pan J."/>
            <person name="Luo Z.H."/>
            <person name="Li M."/>
        </authorList>
    </citation>
    <scope>NUCLEOTIDE SEQUENCE [LARGE SCALE GENOMIC DNA]</scope>
    <source>
        <strain evidence="3">SpSt-1179</strain>
    </source>
</reference>
<proteinExistence type="predicted"/>
<organism evidence="3">
    <name type="scientific">Mesotoga infera</name>
    <dbReference type="NCBI Taxonomy" id="1236046"/>
    <lineage>
        <taxon>Bacteria</taxon>
        <taxon>Thermotogati</taxon>
        <taxon>Thermotogota</taxon>
        <taxon>Thermotogae</taxon>
        <taxon>Kosmotogales</taxon>
        <taxon>Kosmotogaceae</taxon>
        <taxon>Mesotoga</taxon>
    </lineage>
</organism>
<dbReference type="InterPro" id="IPR013096">
    <property type="entry name" value="Cupin_2"/>
</dbReference>
<dbReference type="Gene3D" id="2.60.120.10">
    <property type="entry name" value="Jelly Rolls"/>
    <property type="match status" value="1"/>
</dbReference>
<dbReference type="PROSITE" id="PS50943">
    <property type="entry name" value="HTH_CROC1"/>
    <property type="match status" value="1"/>
</dbReference>
<dbReference type="SUPFAM" id="SSF47413">
    <property type="entry name" value="lambda repressor-like DNA-binding domains"/>
    <property type="match status" value="1"/>
</dbReference>
<dbReference type="Gene3D" id="1.10.260.40">
    <property type="entry name" value="lambda repressor-like DNA-binding domains"/>
    <property type="match status" value="1"/>
</dbReference>
<name>A0A7C1CYV2_9BACT</name>
<dbReference type="Pfam" id="PF01381">
    <property type="entry name" value="HTH_3"/>
    <property type="match status" value="1"/>
</dbReference>
<sequence>MTELDNIGKKLKALRQSKRISIKKMADTSGVSSSLISQIEHGKVSPSLNTLKKILDAMGETVISLVQQSSHENTMKGFIKREDRMTVTVAPGLYYEVLSAPNKSYSMFISYLSPDAGTEDFFIHEGIESGLILKGKIELQLGDSTLVLEEGDSITHSSTIPHRWRNLGEEVAIGVWVVCPPSF</sequence>
<dbReference type="InterPro" id="IPR001387">
    <property type="entry name" value="Cro/C1-type_HTH"/>
</dbReference>
<dbReference type="PANTHER" id="PTHR46797">
    <property type="entry name" value="HTH-TYPE TRANSCRIPTIONAL REGULATOR"/>
    <property type="match status" value="1"/>
</dbReference>
<keyword evidence="1" id="KW-0238">DNA-binding</keyword>
<dbReference type="CDD" id="cd02209">
    <property type="entry name" value="cupin_XRE_C"/>
    <property type="match status" value="1"/>
</dbReference>
<feature type="domain" description="HTH cro/C1-type" evidence="2">
    <location>
        <begin position="11"/>
        <end position="65"/>
    </location>
</feature>
<dbReference type="GO" id="GO:0005829">
    <property type="term" value="C:cytosol"/>
    <property type="evidence" value="ECO:0007669"/>
    <property type="project" value="TreeGrafter"/>
</dbReference>
<dbReference type="InterPro" id="IPR011051">
    <property type="entry name" value="RmlC_Cupin_sf"/>
</dbReference>
<gene>
    <name evidence="3" type="ORF">ENN47_06885</name>
</gene>